<accession>A0AAV0K7M0</accession>
<sequence length="98" mass="10428">LFLSSPEVPRGSTSFSTTSCVPFVPSCSFSLLLSPEADSISSVKASSFPFPPFNFPLSSTFISAGMSSIMENWFISRVPLASGLSLGASRITFIHTLN</sequence>
<dbReference type="AlphaFoldDB" id="A0AAV0K7M0"/>
<reference evidence="1" key="1">
    <citation type="submission" date="2022-08" db="EMBL/GenBank/DDBJ databases">
        <authorList>
            <person name="Gutierrez-Valencia J."/>
        </authorList>
    </citation>
    <scope>NUCLEOTIDE SEQUENCE</scope>
</reference>
<comment type="caution">
    <text evidence="1">The sequence shown here is derived from an EMBL/GenBank/DDBJ whole genome shotgun (WGS) entry which is preliminary data.</text>
</comment>
<dbReference type="Proteomes" id="UP001154282">
    <property type="component" value="Unassembled WGS sequence"/>
</dbReference>
<evidence type="ECO:0000313" key="1">
    <source>
        <dbReference type="EMBL" id="CAI0417768.1"/>
    </source>
</evidence>
<protein>
    <submittedName>
        <fullName evidence="1">Uncharacterized protein</fullName>
    </submittedName>
</protein>
<organism evidence="1 2">
    <name type="scientific">Linum tenue</name>
    <dbReference type="NCBI Taxonomy" id="586396"/>
    <lineage>
        <taxon>Eukaryota</taxon>
        <taxon>Viridiplantae</taxon>
        <taxon>Streptophyta</taxon>
        <taxon>Embryophyta</taxon>
        <taxon>Tracheophyta</taxon>
        <taxon>Spermatophyta</taxon>
        <taxon>Magnoliopsida</taxon>
        <taxon>eudicotyledons</taxon>
        <taxon>Gunneridae</taxon>
        <taxon>Pentapetalae</taxon>
        <taxon>rosids</taxon>
        <taxon>fabids</taxon>
        <taxon>Malpighiales</taxon>
        <taxon>Linaceae</taxon>
        <taxon>Linum</taxon>
    </lineage>
</organism>
<proteinExistence type="predicted"/>
<dbReference type="EMBL" id="CAMGYJ010000005">
    <property type="protein sequence ID" value="CAI0417768.1"/>
    <property type="molecule type" value="Genomic_DNA"/>
</dbReference>
<name>A0AAV0K7M0_9ROSI</name>
<keyword evidence="2" id="KW-1185">Reference proteome</keyword>
<evidence type="ECO:0000313" key="2">
    <source>
        <dbReference type="Proteomes" id="UP001154282"/>
    </source>
</evidence>
<feature type="non-terminal residue" evidence="1">
    <location>
        <position position="98"/>
    </location>
</feature>
<gene>
    <name evidence="1" type="ORF">LITE_LOCUS17434</name>
</gene>
<feature type="non-terminal residue" evidence="1">
    <location>
        <position position="1"/>
    </location>
</feature>